<protein>
    <submittedName>
        <fullName evidence="1">Uncharacterized protein</fullName>
    </submittedName>
</protein>
<name>A0A2N8K886_9BURK</name>
<reference evidence="1 2" key="1">
    <citation type="submission" date="2018-01" db="EMBL/GenBank/DDBJ databases">
        <title>The draft genome of an aniline degradation strain ANB-1.</title>
        <authorList>
            <person name="Zhang L."/>
            <person name="Jiang J."/>
        </authorList>
    </citation>
    <scope>NUCLEOTIDE SEQUENCE [LARGE SCALE GENOMIC DNA]</scope>
    <source>
        <strain evidence="1 2">ANB-1</strain>
    </source>
</reference>
<dbReference type="AlphaFoldDB" id="A0A2N8K886"/>
<sequence length="160" mass="17927">MNLRHLPSQHEDVLSIPVTELAAFDARSLFQLKTLVADRLATAKAEVDHIEHALNLKYAERAKHLRMVAGKDSGVVHFDDGEVRITADLPKKVEWDQALLANLEARIAANGDNPREFIDISYRVSETKFSAWASALREQFIPARTVKVGKPSFRLALLSE</sequence>
<dbReference type="Proteomes" id="UP000235994">
    <property type="component" value="Unassembled WGS sequence"/>
</dbReference>
<organism evidence="1 2">
    <name type="scientific">Achromobacter pulmonis</name>
    <dbReference type="NCBI Taxonomy" id="1389932"/>
    <lineage>
        <taxon>Bacteria</taxon>
        <taxon>Pseudomonadati</taxon>
        <taxon>Pseudomonadota</taxon>
        <taxon>Betaproteobacteria</taxon>
        <taxon>Burkholderiales</taxon>
        <taxon>Alcaligenaceae</taxon>
        <taxon>Achromobacter</taxon>
    </lineage>
</organism>
<accession>A0A2N8K886</accession>
<proteinExistence type="predicted"/>
<comment type="caution">
    <text evidence="1">The sequence shown here is derived from an EMBL/GenBank/DDBJ whole genome shotgun (WGS) entry which is preliminary data.</text>
</comment>
<dbReference type="EMBL" id="POQS01000028">
    <property type="protein sequence ID" value="PND29666.1"/>
    <property type="molecule type" value="Genomic_DNA"/>
</dbReference>
<evidence type="ECO:0000313" key="1">
    <source>
        <dbReference type="EMBL" id="PND29666.1"/>
    </source>
</evidence>
<keyword evidence="2" id="KW-1185">Reference proteome</keyword>
<gene>
    <name evidence="1" type="ORF">C1I89_33490</name>
</gene>
<evidence type="ECO:0000313" key="2">
    <source>
        <dbReference type="Proteomes" id="UP000235994"/>
    </source>
</evidence>
<dbReference type="RefSeq" id="WP_102776403.1">
    <property type="nucleotide sequence ID" value="NZ_POQS01000028.1"/>
</dbReference>